<evidence type="ECO:0000313" key="8">
    <source>
        <dbReference type="Proteomes" id="UP000199600"/>
    </source>
</evidence>
<evidence type="ECO:0000259" key="5">
    <source>
        <dbReference type="Pfam" id="PF00669"/>
    </source>
</evidence>
<dbReference type="Pfam" id="PF00700">
    <property type="entry name" value="Flagellin_C"/>
    <property type="match status" value="1"/>
</dbReference>
<dbReference type="AlphaFoldDB" id="A0A1A8XSK1"/>
<dbReference type="PANTHER" id="PTHR42792:SF1">
    <property type="entry name" value="FLAGELLAR HOOK-ASSOCIATED PROTEIN 3"/>
    <property type="match status" value="1"/>
</dbReference>
<evidence type="ECO:0000256" key="2">
    <source>
        <dbReference type="ARBA" id="ARBA00004613"/>
    </source>
</evidence>
<dbReference type="GO" id="GO:0009424">
    <property type="term" value="C:bacterial-type flagellum hook"/>
    <property type="evidence" value="ECO:0007669"/>
    <property type="project" value="InterPro"/>
</dbReference>
<keyword evidence="7" id="KW-0966">Cell projection</keyword>
<evidence type="ECO:0000313" key="7">
    <source>
        <dbReference type="EMBL" id="SBT07487.1"/>
    </source>
</evidence>
<evidence type="ECO:0000256" key="4">
    <source>
        <dbReference type="ARBA" id="ARBA00023143"/>
    </source>
</evidence>
<protein>
    <submittedName>
        <fullName evidence="7">Flagellar hook-associated protein 3</fullName>
    </submittedName>
</protein>
<dbReference type="Gene3D" id="1.20.1330.10">
    <property type="entry name" value="f41 fragment of flagellin, N-terminal domain"/>
    <property type="match status" value="2"/>
</dbReference>
<keyword evidence="8" id="KW-1185">Reference proteome</keyword>
<keyword evidence="7" id="KW-0282">Flagellum</keyword>
<gene>
    <name evidence="7" type="ORF">PROAA_2210003</name>
</gene>
<accession>A0A1A8XSK1</accession>
<dbReference type="EMBL" id="FLQY01000137">
    <property type="protein sequence ID" value="SBT07487.1"/>
    <property type="molecule type" value="Genomic_DNA"/>
</dbReference>
<comment type="subcellular location">
    <subcellularLocation>
        <location evidence="1">Bacterial flagellum</location>
    </subcellularLocation>
    <subcellularLocation>
        <location evidence="2">Secreted</location>
    </subcellularLocation>
</comment>
<dbReference type="GO" id="GO:0005576">
    <property type="term" value="C:extracellular region"/>
    <property type="evidence" value="ECO:0007669"/>
    <property type="project" value="UniProtKB-SubCell"/>
</dbReference>
<evidence type="ECO:0000256" key="1">
    <source>
        <dbReference type="ARBA" id="ARBA00004365"/>
    </source>
</evidence>
<dbReference type="InterPro" id="IPR001029">
    <property type="entry name" value="Flagellin_N"/>
</dbReference>
<dbReference type="PANTHER" id="PTHR42792">
    <property type="entry name" value="FLAGELLIN"/>
    <property type="match status" value="1"/>
</dbReference>
<dbReference type="Proteomes" id="UP000199600">
    <property type="component" value="Unassembled WGS sequence"/>
</dbReference>
<dbReference type="Pfam" id="PF00669">
    <property type="entry name" value="Flagellin_N"/>
    <property type="match status" value="1"/>
</dbReference>
<proteinExistence type="inferred from homology"/>
<dbReference type="RefSeq" id="WP_186410896.1">
    <property type="nucleotide sequence ID" value="NZ_FLQY01000137.1"/>
</dbReference>
<evidence type="ECO:0000259" key="6">
    <source>
        <dbReference type="Pfam" id="PF00700"/>
    </source>
</evidence>
<dbReference type="InterPro" id="IPR001492">
    <property type="entry name" value="Flagellin"/>
</dbReference>
<organism evidence="7 8">
    <name type="scientific">Candidatus Propionivibrio aalborgensis</name>
    <dbReference type="NCBI Taxonomy" id="1860101"/>
    <lineage>
        <taxon>Bacteria</taxon>
        <taxon>Pseudomonadati</taxon>
        <taxon>Pseudomonadota</taxon>
        <taxon>Betaproteobacteria</taxon>
        <taxon>Rhodocyclales</taxon>
        <taxon>Rhodocyclaceae</taxon>
        <taxon>Propionivibrio</taxon>
    </lineage>
</organism>
<dbReference type="GO" id="GO:0005198">
    <property type="term" value="F:structural molecule activity"/>
    <property type="evidence" value="ECO:0007669"/>
    <property type="project" value="InterPro"/>
</dbReference>
<comment type="similarity">
    <text evidence="3">Belongs to the bacterial flagellin family.</text>
</comment>
<feature type="domain" description="Flagellin N-terminal" evidence="5">
    <location>
        <begin position="3"/>
        <end position="141"/>
    </location>
</feature>
<dbReference type="InterPro" id="IPR013384">
    <property type="entry name" value="Flagell_FlgL"/>
</dbReference>
<dbReference type="GO" id="GO:0071973">
    <property type="term" value="P:bacterial-type flagellum-dependent cell motility"/>
    <property type="evidence" value="ECO:0007669"/>
    <property type="project" value="InterPro"/>
</dbReference>
<dbReference type="SUPFAM" id="SSF64518">
    <property type="entry name" value="Phase 1 flagellin"/>
    <property type="match status" value="1"/>
</dbReference>
<reference evidence="7 8" key="1">
    <citation type="submission" date="2016-06" db="EMBL/GenBank/DDBJ databases">
        <authorList>
            <person name="Kjaerup R.B."/>
            <person name="Dalgaard T.S."/>
            <person name="Juul-Madsen H.R."/>
        </authorList>
    </citation>
    <scope>NUCLEOTIDE SEQUENCE [LARGE SCALE GENOMIC DNA]</scope>
    <source>
        <strain evidence="7">2</strain>
    </source>
</reference>
<dbReference type="NCBIfam" id="TIGR02550">
    <property type="entry name" value="flagell_flgL"/>
    <property type="match status" value="1"/>
</dbReference>
<sequence>MRISTNQIYDAGALGIQRNQSALYKLQNQLSSGRRVLTPEDDPVAAAQALIVTQTKEVNAQHLENQGNASGQLGLLDSQLSSLTDLLQSVRERVIQAGNTGTLNNSDRQTIATELESHLSEMLGIANSRTGSGDYLFSGYQGATLPFALDASQSAVPPASTSPVGYFGDDGERLLQVSSSRQLAVNVAGSDVFMSAKGGNGTFATSTGGNTIGGINQGTAVIDQGSVLDQQKWQVAVNGFAWSTPTNPALQIRFTVAAGVTTYQVYDVSTPLAPVAISAAAAFAPGQAIPLASTNPPAASVTDFGSQVVVQGQPADGDTFAIKPSSSQSLFQTMQNLIGILRTPVGLPAYSTTQLGNDLGTQLSNLDQGFNNVSRVHAAVGTRLRELDSLGNASSDLDIQYQGSLSELQDLDYAKAISEFTLQQTYLEAAQKSFAQISGLSLFNYL</sequence>
<keyword evidence="7" id="KW-0969">Cilium</keyword>
<dbReference type="InterPro" id="IPR046358">
    <property type="entry name" value="Flagellin_C"/>
</dbReference>
<feature type="domain" description="Flagellin C-terminal" evidence="6">
    <location>
        <begin position="364"/>
        <end position="446"/>
    </location>
</feature>
<evidence type="ECO:0000256" key="3">
    <source>
        <dbReference type="ARBA" id="ARBA00005709"/>
    </source>
</evidence>
<name>A0A1A8XSK1_9RHOO</name>
<keyword evidence="4" id="KW-0975">Bacterial flagellum</keyword>